<keyword evidence="3" id="KW-0560">Oxidoreductase</keyword>
<dbReference type="GO" id="GO:0016491">
    <property type="term" value="F:oxidoreductase activity"/>
    <property type="evidence" value="ECO:0007669"/>
    <property type="project" value="UniProtKB-KW"/>
</dbReference>
<evidence type="ECO:0000313" key="7">
    <source>
        <dbReference type="Proteomes" id="UP000320421"/>
    </source>
</evidence>
<evidence type="ECO:0000256" key="2">
    <source>
        <dbReference type="ARBA" id="ARBA00022723"/>
    </source>
</evidence>
<evidence type="ECO:0000256" key="3">
    <source>
        <dbReference type="ARBA" id="ARBA00023002"/>
    </source>
</evidence>
<sequence precursor="true">MSSTLQTDIAILGGTPGGIAAAIAAARLGRSVLLIEPQAHLGGMSTSGLGKSDVERRHLIGGLFQEFTQRIHQYYLDRYAPESEDLALCQDGYYFEPSVAETVFHDMLQAQLQITVLTSHSLNSATTRENRLTTIDILSPKQQRITVHAQVFLDATYEGDLLAAAGADFRLGRESRDEFDEPHAGQIYFDYQRQQFLASSTGVGDDRLPAYTYRLCLTTDPANAAPLTEPPPDYDRRPYVGYFDDLATGRLAGPLQLKPGRGYEPAHFNTLVRALSVTPLPNHKTDVNINPRPLGFPFPELNRGYITGDTATRTAISTRIRNRTLGLLWFLQNDTQIPTQHRQIARQYHLPQDEFADNQHFPWQLYIREGRRLQGEFTLTERHITHQPEQGIDQAEIETFADTIAIGEFPIDSFPCQPRQPGDTIVLEGYLGMLDQITRPYEIPYRIMVPQTIDGLLVPVAASTTHVAFSSIRMEPTWMALGQAAGVAAHLAIAQQCAPRNIPIHELQQQLASEGQILKHQPELNHASTREPQS</sequence>
<dbReference type="Pfam" id="PF12831">
    <property type="entry name" value="FAD_oxidored"/>
    <property type="match status" value="1"/>
</dbReference>
<keyword evidence="5" id="KW-0411">Iron-sulfur</keyword>
<evidence type="ECO:0000256" key="5">
    <source>
        <dbReference type="ARBA" id="ARBA00023014"/>
    </source>
</evidence>
<dbReference type="Gene3D" id="3.50.50.60">
    <property type="entry name" value="FAD/NAD(P)-binding domain"/>
    <property type="match status" value="1"/>
</dbReference>
<dbReference type="OrthoDB" id="287984at2"/>
<keyword evidence="4" id="KW-0408">Iron</keyword>
<keyword evidence="2" id="KW-0479">Metal-binding</keyword>
<dbReference type="GO" id="GO:0051539">
    <property type="term" value="F:4 iron, 4 sulfur cluster binding"/>
    <property type="evidence" value="ECO:0007669"/>
    <property type="project" value="UniProtKB-KW"/>
</dbReference>
<dbReference type="EMBL" id="CP036266">
    <property type="protein sequence ID" value="QDT21052.1"/>
    <property type="molecule type" value="Genomic_DNA"/>
</dbReference>
<proteinExistence type="predicted"/>
<name>A0A517PNU6_9PLAN</name>
<keyword evidence="1" id="KW-0004">4Fe-4S</keyword>
<evidence type="ECO:0000256" key="1">
    <source>
        <dbReference type="ARBA" id="ARBA00022485"/>
    </source>
</evidence>
<dbReference type="InterPro" id="IPR036188">
    <property type="entry name" value="FAD/NAD-bd_sf"/>
</dbReference>
<organism evidence="6 7">
    <name type="scientific">Gimesia chilikensis</name>
    <dbReference type="NCBI Taxonomy" id="2605989"/>
    <lineage>
        <taxon>Bacteria</taxon>
        <taxon>Pseudomonadati</taxon>
        <taxon>Planctomycetota</taxon>
        <taxon>Planctomycetia</taxon>
        <taxon>Planctomycetales</taxon>
        <taxon>Planctomycetaceae</taxon>
        <taxon>Gimesia</taxon>
    </lineage>
</organism>
<dbReference type="GO" id="GO:0046872">
    <property type="term" value="F:metal ion binding"/>
    <property type="evidence" value="ECO:0007669"/>
    <property type="project" value="UniProtKB-KW"/>
</dbReference>
<dbReference type="InterPro" id="IPR039650">
    <property type="entry name" value="HdrA-like"/>
</dbReference>
<reference evidence="6 7" key="1">
    <citation type="submission" date="2019-02" db="EMBL/GenBank/DDBJ databases">
        <title>Deep-cultivation of Planctomycetes and their phenomic and genomic characterization uncovers novel biology.</title>
        <authorList>
            <person name="Wiegand S."/>
            <person name="Jogler M."/>
            <person name="Boedeker C."/>
            <person name="Pinto D."/>
            <person name="Vollmers J."/>
            <person name="Rivas-Marin E."/>
            <person name="Kohn T."/>
            <person name="Peeters S.H."/>
            <person name="Heuer A."/>
            <person name="Rast P."/>
            <person name="Oberbeckmann S."/>
            <person name="Bunk B."/>
            <person name="Jeske O."/>
            <person name="Meyerdierks A."/>
            <person name="Storesund J.E."/>
            <person name="Kallscheuer N."/>
            <person name="Luecker S."/>
            <person name="Lage O.M."/>
            <person name="Pohl T."/>
            <person name="Merkel B.J."/>
            <person name="Hornburger P."/>
            <person name="Mueller R.-W."/>
            <person name="Bruemmer F."/>
            <person name="Labrenz M."/>
            <person name="Spormann A.M."/>
            <person name="Op den Camp H."/>
            <person name="Overmann J."/>
            <person name="Amann R."/>
            <person name="Jetten M.S.M."/>
            <person name="Mascher T."/>
            <person name="Medema M.H."/>
            <person name="Devos D.P."/>
            <person name="Kaster A.-K."/>
            <person name="Ovreas L."/>
            <person name="Rohde M."/>
            <person name="Galperin M.Y."/>
            <person name="Jogler C."/>
        </authorList>
    </citation>
    <scope>NUCLEOTIDE SEQUENCE [LARGE SCALE GENOMIC DNA]</scope>
    <source>
        <strain evidence="6 7">HG66A1</strain>
    </source>
</reference>
<protein>
    <submittedName>
        <fullName evidence="6">Soluble pyridine nucleotide transhydrogenase</fullName>
    </submittedName>
</protein>
<dbReference type="PANTHER" id="PTHR43498:SF1">
    <property type="entry name" value="COB--COM HETERODISULFIDE REDUCTASE IRON-SULFUR SUBUNIT A"/>
    <property type="match status" value="1"/>
</dbReference>
<dbReference type="Proteomes" id="UP000320421">
    <property type="component" value="Chromosome"/>
</dbReference>
<evidence type="ECO:0000313" key="6">
    <source>
        <dbReference type="EMBL" id="QDT21052.1"/>
    </source>
</evidence>
<dbReference type="AlphaFoldDB" id="A0A517PNU6"/>
<dbReference type="PANTHER" id="PTHR43498">
    <property type="entry name" value="FERREDOXIN:COB-COM HETERODISULFIDE REDUCTASE SUBUNIT A"/>
    <property type="match status" value="1"/>
</dbReference>
<keyword evidence="7" id="KW-1185">Reference proteome</keyword>
<accession>A0A517PNU6</accession>
<dbReference type="SUPFAM" id="SSF51905">
    <property type="entry name" value="FAD/NAD(P)-binding domain"/>
    <property type="match status" value="1"/>
</dbReference>
<dbReference type="RefSeq" id="WP_145184742.1">
    <property type="nucleotide sequence ID" value="NZ_CP036266.1"/>
</dbReference>
<evidence type="ECO:0000256" key="4">
    <source>
        <dbReference type="ARBA" id="ARBA00023004"/>
    </source>
</evidence>
<gene>
    <name evidence="6" type="ORF">HG66A1_28450</name>
</gene>